<sequence length="165" mass="18984">MKYNMAPDYRRAKGEAIRLLQQFGLEKPPVNPMEIAQHLGVKVSFVEFEKKLNNISGFYDFEEDTIFVNMDEYPLRQTFTIAHELGHRILHAEWAKSPDYKVLMRDDMGANDAKEAEANTFAANLLVPRFMLDKYWEIATTTQLSGLFAVSVPVIKNRISFEYGA</sequence>
<evidence type="ECO:0000259" key="1">
    <source>
        <dbReference type="Pfam" id="PF06114"/>
    </source>
</evidence>
<dbReference type="InterPro" id="IPR052345">
    <property type="entry name" value="Rad_response_metalloprotease"/>
</dbReference>
<dbReference type="PANTHER" id="PTHR43236">
    <property type="entry name" value="ANTITOXIN HIGA1"/>
    <property type="match status" value="1"/>
</dbReference>
<name>A0A1G6ZX12_9BACT</name>
<reference evidence="3" key="1">
    <citation type="submission" date="2016-10" db="EMBL/GenBank/DDBJ databases">
        <authorList>
            <person name="Varghese N."/>
            <person name="Submissions S."/>
        </authorList>
    </citation>
    <scope>NUCLEOTIDE SEQUENCE [LARGE SCALE GENOMIC DNA]</scope>
    <source>
        <strain evidence="3">DSM 25329</strain>
    </source>
</reference>
<dbReference type="EMBL" id="FNAN01000003">
    <property type="protein sequence ID" value="SDE07208.1"/>
    <property type="molecule type" value="Genomic_DNA"/>
</dbReference>
<dbReference type="Proteomes" id="UP000198748">
    <property type="component" value="Unassembled WGS sequence"/>
</dbReference>
<gene>
    <name evidence="2" type="ORF">SAMN04487996_103267</name>
</gene>
<accession>A0A1G6ZX12</accession>
<protein>
    <recommendedName>
        <fullName evidence="1">IrrE N-terminal-like domain-containing protein</fullName>
    </recommendedName>
</protein>
<evidence type="ECO:0000313" key="3">
    <source>
        <dbReference type="Proteomes" id="UP000198748"/>
    </source>
</evidence>
<evidence type="ECO:0000313" key="2">
    <source>
        <dbReference type="EMBL" id="SDE07208.1"/>
    </source>
</evidence>
<feature type="domain" description="IrrE N-terminal-like" evidence="1">
    <location>
        <begin position="36"/>
        <end position="160"/>
    </location>
</feature>
<keyword evidence="3" id="KW-1185">Reference proteome</keyword>
<dbReference type="Gene3D" id="1.10.10.2910">
    <property type="match status" value="1"/>
</dbReference>
<proteinExistence type="predicted"/>
<dbReference type="InterPro" id="IPR010359">
    <property type="entry name" value="IrrE_HExxH"/>
</dbReference>
<dbReference type="OrthoDB" id="9794834at2"/>
<dbReference type="PANTHER" id="PTHR43236:SF2">
    <property type="entry name" value="BLL0069 PROTEIN"/>
    <property type="match status" value="1"/>
</dbReference>
<dbReference type="STRING" id="659014.SAMN04487996_103267"/>
<organism evidence="2 3">
    <name type="scientific">Dyadobacter soli</name>
    <dbReference type="NCBI Taxonomy" id="659014"/>
    <lineage>
        <taxon>Bacteria</taxon>
        <taxon>Pseudomonadati</taxon>
        <taxon>Bacteroidota</taxon>
        <taxon>Cytophagia</taxon>
        <taxon>Cytophagales</taxon>
        <taxon>Spirosomataceae</taxon>
        <taxon>Dyadobacter</taxon>
    </lineage>
</organism>
<dbReference type="AlphaFoldDB" id="A0A1G6ZX12"/>
<dbReference type="Pfam" id="PF06114">
    <property type="entry name" value="Peptidase_M78"/>
    <property type="match status" value="1"/>
</dbReference>